<dbReference type="EMBL" id="VSWC01000183">
    <property type="protein sequence ID" value="KAA1068987.1"/>
    <property type="molecule type" value="Genomic_DNA"/>
</dbReference>
<organism evidence="1 2">
    <name type="scientific">Puccinia graminis f. sp. tritici</name>
    <dbReference type="NCBI Taxonomy" id="56615"/>
    <lineage>
        <taxon>Eukaryota</taxon>
        <taxon>Fungi</taxon>
        <taxon>Dikarya</taxon>
        <taxon>Basidiomycota</taxon>
        <taxon>Pucciniomycotina</taxon>
        <taxon>Pucciniomycetes</taxon>
        <taxon>Pucciniales</taxon>
        <taxon>Pucciniaceae</taxon>
        <taxon>Puccinia</taxon>
    </lineage>
</organism>
<comment type="caution">
    <text evidence="1">The sequence shown here is derived from an EMBL/GenBank/DDBJ whole genome shotgun (WGS) entry which is preliminary data.</text>
</comment>
<dbReference type="AlphaFoldDB" id="A0A5B0LVM0"/>
<keyword evidence="2" id="KW-1185">Reference proteome</keyword>
<evidence type="ECO:0000313" key="2">
    <source>
        <dbReference type="Proteomes" id="UP000324748"/>
    </source>
</evidence>
<reference evidence="1 2" key="1">
    <citation type="submission" date="2019-05" db="EMBL/GenBank/DDBJ databases">
        <title>Emergence of the Ug99 lineage of the wheat stem rust pathogen through somatic hybridization.</title>
        <authorList>
            <person name="Li F."/>
            <person name="Upadhyaya N.M."/>
            <person name="Sperschneider J."/>
            <person name="Matny O."/>
            <person name="Nguyen-Phuc H."/>
            <person name="Mago R."/>
            <person name="Raley C."/>
            <person name="Miller M.E."/>
            <person name="Silverstein K.A.T."/>
            <person name="Henningsen E."/>
            <person name="Hirsch C.D."/>
            <person name="Visser B."/>
            <person name="Pretorius Z.A."/>
            <person name="Steffenson B.J."/>
            <person name="Schwessinger B."/>
            <person name="Dodds P.N."/>
            <person name="Figueroa M."/>
        </authorList>
    </citation>
    <scope>NUCLEOTIDE SEQUENCE [LARGE SCALE GENOMIC DNA]</scope>
    <source>
        <strain evidence="1">21-0</strain>
    </source>
</reference>
<sequence>MNERLYRPCDEALLIDCCSSVETSVSMAIGMRQNMKSGASHFKDDKTKTAINPFMTGFHINQYRKVKDACLKASGNSFHFTQANFHYSSSKLHYLLFTVQYISTDKRSLPSALLYSGLSVGMGFASTSRALRR</sequence>
<accession>A0A5B0LVM0</accession>
<evidence type="ECO:0000313" key="1">
    <source>
        <dbReference type="EMBL" id="KAA1068987.1"/>
    </source>
</evidence>
<name>A0A5B0LVM0_PUCGR</name>
<proteinExistence type="predicted"/>
<gene>
    <name evidence="1" type="ORF">PGT21_007938</name>
</gene>
<dbReference type="Proteomes" id="UP000324748">
    <property type="component" value="Unassembled WGS sequence"/>
</dbReference>
<protein>
    <submittedName>
        <fullName evidence="1">Uncharacterized protein</fullName>
    </submittedName>
</protein>